<dbReference type="AlphaFoldDB" id="K2QTY8"/>
<name>K2QTY8_9HYPH</name>
<sequence length="590" mass="60667">MPPLTPYSRSYSFTDYQASNPSAPLPGIQVDSELENVEQSIGGIVNAINDVRRSDGKLKNAIVTIDSLSPQVAAGVGAGALASAEAAAASELAAAASEAAAASSASAAAGSAANASDALEDTEIAQAQADTARVAAQTARDYAYQWSSAASGVDVNDGVNPVNKSAYHWAQVALAAAAGSIADGSVTTAKLADNSVTSAKIVNGTIATADLADGAVATAKIADESVTTAKLASSIAVVRFDAVQSRTLTERGQALANIGGGVLAGFRNKLINGAAQIIQRGGRTIAAGASAYVFDRFLVTNNTNQTVTVSQVAFALGSGFAREARNAMRFSFTTAPTTGTLRIEQRIEFVDSIRATDHTFIAWMSGPSGSEALAAEFIQNFGTGGSPSTQVVTPMTFAGSSPTTIFSASTNRRAWGVTVPSLSGKFLGINGNDFAAAAIVMTPRQAGNYDLTWLSFVEGNATSEEDPFAPRDRGHEIALCQRFFEKSYSLTVPPGTATTNGQEAAVSPAGGIGAMRFSPRFKVQKRSANPTVVLYSPFNGSQGFIYDGPALTNRAASVDITSDGAFSCVNNVTTTSGATHSVQWATDVEL</sequence>
<dbReference type="EMBL" id="ALJF01000013">
    <property type="protein sequence ID" value="EKF58587.1"/>
    <property type="molecule type" value="Genomic_DNA"/>
</dbReference>
<dbReference type="PATRIC" id="fig|1156935.5.peg.3735"/>
<dbReference type="OrthoDB" id="9810174at2"/>
<comment type="caution">
    <text evidence="1">The sequence shown here is derived from an EMBL/GenBank/DDBJ whole genome shotgun (WGS) entry which is preliminary data.</text>
</comment>
<evidence type="ECO:0000313" key="2">
    <source>
        <dbReference type="Proteomes" id="UP000007123"/>
    </source>
</evidence>
<evidence type="ECO:0000313" key="1">
    <source>
        <dbReference type="EMBL" id="EKF58587.1"/>
    </source>
</evidence>
<dbReference type="Proteomes" id="UP000007123">
    <property type="component" value="Unassembled WGS sequence"/>
</dbReference>
<dbReference type="RefSeq" id="WP_006727662.1">
    <property type="nucleotide sequence ID" value="NZ_ALJF01000013.1"/>
</dbReference>
<dbReference type="eggNOG" id="COG5301">
    <property type="taxonomic scope" value="Bacteria"/>
</dbReference>
<organism evidence="1 2">
    <name type="scientific">Agrobacterium albertimagni AOL15</name>
    <dbReference type="NCBI Taxonomy" id="1156935"/>
    <lineage>
        <taxon>Bacteria</taxon>
        <taxon>Pseudomonadati</taxon>
        <taxon>Pseudomonadota</taxon>
        <taxon>Alphaproteobacteria</taxon>
        <taxon>Hyphomicrobiales</taxon>
        <taxon>Rhizobiaceae</taxon>
        <taxon>Rhizobium/Agrobacterium group</taxon>
        <taxon>Agrobacterium</taxon>
    </lineage>
</organism>
<dbReference type="STRING" id="1156935.QWE_18343"/>
<reference evidence="1 2" key="1">
    <citation type="journal article" date="2012" name="J. Bacteriol.">
        <title>Draft Genome Sequence of Agrobacterium albertimagni Strain AOL15.</title>
        <authorList>
            <person name="Trimble W.L."/>
            <person name="Phung le T."/>
            <person name="Meyer F."/>
            <person name="Gilbert J.A."/>
            <person name="Silver S."/>
        </authorList>
    </citation>
    <scope>NUCLEOTIDE SEQUENCE [LARGE SCALE GENOMIC DNA]</scope>
    <source>
        <strain evidence="1 2">AOL15</strain>
    </source>
</reference>
<gene>
    <name evidence="1" type="ORF">QWE_18343</name>
</gene>
<protein>
    <submittedName>
        <fullName evidence="1">Uncharacterized protein</fullName>
    </submittedName>
</protein>
<proteinExistence type="predicted"/>
<accession>K2QTY8</accession>
<keyword evidence="2" id="KW-1185">Reference proteome</keyword>